<dbReference type="Proteomes" id="UP001597215">
    <property type="component" value="Unassembled WGS sequence"/>
</dbReference>
<gene>
    <name evidence="1" type="ORF">ACFSAG_09890</name>
</gene>
<protein>
    <submittedName>
        <fullName evidence="1">DUF2332 domain-containing protein</fullName>
    </submittedName>
</protein>
<dbReference type="EMBL" id="JBHUEL010000009">
    <property type="protein sequence ID" value="MFD1767152.1"/>
    <property type="molecule type" value="Genomic_DNA"/>
</dbReference>
<comment type="caution">
    <text evidence="1">The sequence shown here is derived from an EMBL/GenBank/DDBJ whole genome shotgun (WGS) entry which is preliminary data.</text>
</comment>
<dbReference type="Pfam" id="PF10094">
    <property type="entry name" value="DUF2332"/>
    <property type="match status" value="1"/>
</dbReference>
<organism evidence="1 2">
    <name type="scientific">Sphingorhabdus buctiana</name>
    <dbReference type="NCBI Taxonomy" id="1508805"/>
    <lineage>
        <taxon>Bacteria</taxon>
        <taxon>Pseudomonadati</taxon>
        <taxon>Pseudomonadota</taxon>
        <taxon>Alphaproteobacteria</taxon>
        <taxon>Sphingomonadales</taxon>
        <taxon>Sphingomonadaceae</taxon>
        <taxon>Sphingorhabdus</taxon>
    </lineage>
</organism>
<dbReference type="PIRSF" id="PIRSF012608">
    <property type="entry name" value="UCP012608"/>
    <property type="match status" value="1"/>
</dbReference>
<proteinExistence type="predicted"/>
<accession>A0ABW4MI01</accession>
<name>A0ABW4MI01_9SPHN</name>
<dbReference type="RefSeq" id="WP_381514188.1">
    <property type="nucleotide sequence ID" value="NZ_JBHUEL010000009.1"/>
</dbReference>
<evidence type="ECO:0000313" key="2">
    <source>
        <dbReference type="Proteomes" id="UP001597215"/>
    </source>
</evidence>
<dbReference type="InterPro" id="IPR011200">
    <property type="entry name" value="UCP012608"/>
</dbReference>
<reference evidence="2" key="1">
    <citation type="journal article" date="2019" name="Int. J. Syst. Evol. Microbiol.">
        <title>The Global Catalogue of Microorganisms (GCM) 10K type strain sequencing project: providing services to taxonomists for standard genome sequencing and annotation.</title>
        <authorList>
            <consortium name="The Broad Institute Genomics Platform"/>
            <consortium name="The Broad Institute Genome Sequencing Center for Infectious Disease"/>
            <person name="Wu L."/>
            <person name="Ma J."/>
        </authorList>
    </citation>
    <scope>NUCLEOTIDE SEQUENCE [LARGE SCALE GENOMIC DNA]</scope>
    <source>
        <strain evidence="2">CGMCC 1.12449</strain>
    </source>
</reference>
<sequence length="348" mass="38668">MSEAIRNAFRQQASTCRAMHSPLTANILETLAETLDHNSRTGARILDWQGEPMSDALKLRIAGGLHALARSQQDGELSELYHAGTGNFAATLGRVLIEWDDWLYPWLDNPPQTNEVGRSAALMAGLMVAAKRLAMPIELIELGSSAGLNLNLDRFHYVLGNYYGGPADGLVHLKPDWHGAAPDGIWPQIVSRRGVDQNPLDVGKDDIAARLLAYCWADQRERLARLQAAIETARLYPPVVDAGDAAEWIEFQLREHQHEGIARIVMHSVFWQYPPREVQQRIEKAINQAAATASSKRPLAWLRFEPDPPAVSPMQLRLDLWPTGEKLHLATCHPHGSSINWFGAENPA</sequence>
<evidence type="ECO:0000313" key="1">
    <source>
        <dbReference type="EMBL" id="MFD1767152.1"/>
    </source>
</evidence>
<keyword evidence="2" id="KW-1185">Reference proteome</keyword>